<sequence>MSCAAVNYVLPNDELEQDRLDLQHHLFTLTLGGRIYNAPIDEPRISTILDAGTGTGVRAIDMGDKLSHVEVVGIDISPIQPSFVPPNVSFVIDDLELEWADPHPYDFIFGRMLVGSIGDWPNFIRQSFENLKSGGWLELQDIVMLPQCADGTMKEGSSIKKWGDTMLEPCAVLQRYGDSALRYKQQMIDAGFTNVTEVQYRWPTNTWPRDAHDRELGFWSYHNIVGGLSGLSLALFTRSLGWSAYRVEVFLTSVRKEMKDKNVHAWWPIYVVYGQKP</sequence>
<proteinExistence type="inferred from homology"/>
<dbReference type="PANTHER" id="PTHR43591">
    <property type="entry name" value="METHYLTRANSFERASE"/>
    <property type="match status" value="1"/>
</dbReference>
<dbReference type="GeneID" id="66061400"/>
<evidence type="ECO:0000313" key="2">
    <source>
        <dbReference type="EMBL" id="QUC16381.1"/>
    </source>
</evidence>
<gene>
    <name evidence="2" type="ORF">UV8b_00622</name>
</gene>
<dbReference type="CDD" id="cd02440">
    <property type="entry name" value="AdoMet_MTases"/>
    <property type="match status" value="1"/>
</dbReference>
<dbReference type="Proteomes" id="UP000027002">
    <property type="component" value="Chromosome 1"/>
</dbReference>
<dbReference type="OrthoDB" id="2013972at2759"/>
<evidence type="ECO:0000256" key="1">
    <source>
        <dbReference type="ARBA" id="ARBA00038158"/>
    </source>
</evidence>
<dbReference type="InterPro" id="IPR029063">
    <property type="entry name" value="SAM-dependent_MTases_sf"/>
</dbReference>
<dbReference type="KEGG" id="uvi:66061400"/>
<name>A0A8E5MDL4_USTVR</name>
<dbReference type="AlphaFoldDB" id="A0A8E5MDL4"/>
<keyword evidence="3" id="KW-1185">Reference proteome</keyword>
<dbReference type="SUPFAM" id="SSF53335">
    <property type="entry name" value="S-adenosyl-L-methionine-dependent methyltransferases"/>
    <property type="match status" value="1"/>
</dbReference>
<evidence type="ECO:0000313" key="3">
    <source>
        <dbReference type="Proteomes" id="UP000027002"/>
    </source>
</evidence>
<accession>A0A8E5MDL4</accession>
<dbReference type="GO" id="GO:0008168">
    <property type="term" value="F:methyltransferase activity"/>
    <property type="evidence" value="ECO:0007669"/>
    <property type="project" value="TreeGrafter"/>
</dbReference>
<organism evidence="2 3">
    <name type="scientific">Ustilaginoidea virens</name>
    <name type="common">Rice false smut fungus</name>
    <name type="synonym">Villosiclava virens</name>
    <dbReference type="NCBI Taxonomy" id="1159556"/>
    <lineage>
        <taxon>Eukaryota</taxon>
        <taxon>Fungi</taxon>
        <taxon>Dikarya</taxon>
        <taxon>Ascomycota</taxon>
        <taxon>Pezizomycotina</taxon>
        <taxon>Sordariomycetes</taxon>
        <taxon>Hypocreomycetidae</taxon>
        <taxon>Hypocreales</taxon>
        <taxon>Clavicipitaceae</taxon>
        <taxon>Ustilaginoidea</taxon>
    </lineage>
</organism>
<reference evidence="2" key="1">
    <citation type="submission" date="2020-03" db="EMBL/GenBank/DDBJ databases">
        <title>A mixture of massive structural variations and highly conserved coding sequences in Ustilaginoidea virens genome.</title>
        <authorList>
            <person name="Zhang K."/>
            <person name="Zhao Z."/>
            <person name="Zhang Z."/>
            <person name="Li Y."/>
            <person name="Hsiang T."/>
            <person name="Sun W."/>
        </authorList>
    </citation>
    <scope>NUCLEOTIDE SEQUENCE</scope>
    <source>
        <strain evidence="2">UV-8b</strain>
    </source>
</reference>
<dbReference type="PANTHER" id="PTHR43591:SF31">
    <property type="entry name" value="LAEA-LIKE, PUTATIVE (AFU_ORTHOLOGUE AFUA_8G01930)-RELATED"/>
    <property type="match status" value="1"/>
</dbReference>
<dbReference type="EMBL" id="CP072753">
    <property type="protein sequence ID" value="QUC16381.1"/>
    <property type="molecule type" value="Genomic_DNA"/>
</dbReference>
<comment type="similarity">
    <text evidence="1">Belongs to the methyltransferase superfamily. LaeA methyltransferase family.</text>
</comment>
<dbReference type="Pfam" id="PF13489">
    <property type="entry name" value="Methyltransf_23"/>
    <property type="match status" value="1"/>
</dbReference>
<protein>
    <recommendedName>
        <fullName evidence="4">Methyltransferase domain-containing protein</fullName>
    </recommendedName>
</protein>
<dbReference type="Gene3D" id="3.40.50.150">
    <property type="entry name" value="Vaccinia Virus protein VP39"/>
    <property type="match status" value="1"/>
</dbReference>
<evidence type="ECO:0008006" key="4">
    <source>
        <dbReference type="Google" id="ProtNLM"/>
    </source>
</evidence>
<dbReference type="RefSeq" id="XP_042994054.1">
    <property type="nucleotide sequence ID" value="XM_043138120.1"/>
</dbReference>